<feature type="domain" description="GAG-pre-integrase" evidence="2">
    <location>
        <begin position="369"/>
        <end position="420"/>
    </location>
</feature>
<evidence type="ECO:0000313" key="4">
    <source>
        <dbReference type="EMBL" id="CAD6335030.1"/>
    </source>
</evidence>
<evidence type="ECO:0008006" key="6">
    <source>
        <dbReference type="Google" id="ProtNLM"/>
    </source>
</evidence>
<feature type="domain" description="Retrovirus-related Pol polyprotein from transposon TNT 1-94-like beta-barrel" evidence="3">
    <location>
        <begin position="261"/>
        <end position="342"/>
    </location>
</feature>
<evidence type="ECO:0000259" key="2">
    <source>
        <dbReference type="Pfam" id="PF13976"/>
    </source>
</evidence>
<dbReference type="Proteomes" id="UP000604825">
    <property type="component" value="Unassembled WGS sequence"/>
</dbReference>
<accession>A0A811S108</accession>
<dbReference type="PANTHER" id="PTHR47592:SF27">
    <property type="entry name" value="OS08G0421700 PROTEIN"/>
    <property type="match status" value="1"/>
</dbReference>
<dbReference type="PANTHER" id="PTHR47592">
    <property type="entry name" value="PBF68 PROTEIN"/>
    <property type="match status" value="1"/>
</dbReference>
<evidence type="ECO:0000313" key="5">
    <source>
        <dbReference type="Proteomes" id="UP000604825"/>
    </source>
</evidence>
<reference evidence="4" key="1">
    <citation type="submission" date="2020-10" db="EMBL/GenBank/DDBJ databases">
        <authorList>
            <person name="Han B."/>
            <person name="Lu T."/>
            <person name="Zhao Q."/>
            <person name="Huang X."/>
            <person name="Zhao Y."/>
        </authorList>
    </citation>
    <scope>NUCLEOTIDE SEQUENCE</scope>
</reference>
<gene>
    <name evidence="4" type="ORF">NCGR_LOCUS59128</name>
</gene>
<evidence type="ECO:0000256" key="1">
    <source>
        <dbReference type="SAM" id="MobiDB-lite"/>
    </source>
</evidence>
<dbReference type="Pfam" id="PF13976">
    <property type="entry name" value="gag_pre-integrs"/>
    <property type="match status" value="1"/>
</dbReference>
<dbReference type="InterPro" id="IPR025724">
    <property type="entry name" value="GAG-pre-integrase_dom"/>
</dbReference>
<dbReference type="OrthoDB" id="674974at2759"/>
<feature type="region of interest" description="Disordered" evidence="1">
    <location>
        <begin position="150"/>
        <end position="198"/>
    </location>
</feature>
<protein>
    <recommendedName>
        <fullName evidence="6">GAG-pre-integrase domain-containing protein</fullName>
    </recommendedName>
</protein>
<keyword evidence="5" id="KW-1185">Reference proteome</keyword>
<proteinExistence type="predicted"/>
<organism evidence="4 5">
    <name type="scientific">Miscanthus lutarioriparius</name>
    <dbReference type="NCBI Taxonomy" id="422564"/>
    <lineage>
        <taxon>Eukaryota</taxon>
        <taxon>Viridiplantae</taxon>
        <taxon>Streptophyta</taxon>
        <taxon>Embryophyta</taxon>
        <taxon>Tracheophyta</taxon>
        <taxon>Spermatophyta</taxon>
        <taxon>Magnoliopsida</taxon>
        <taxon>Liliopsida</taxon>
        <taxon>Poales</taxon>
        <taxon>Poaceae</taxon>
        <taxon>PACMAD clade</taxon>
        <taxon>Panicoideae</taxon>
        <taxon>Andropogonodae</taxon>
        <taxon>Andropogoneae</taxon>
        <taxon>Saccharinae</taxon>
        <taxon>Miscanthus</taxon>
    </lineage>
</organism>
<evidence type="ECO:0000259" key="3">
    <source>
        <dbReference type="Pfam" id="PF22936"/>
    </source>
</evidence>
<sequence length="426" mass="47786">MSISDCIQKLSTVNNRERADHTSMGVLLFSGIEGDTFINFGKRKAEWTPEEIRKDQKVLALIQLHLHNDILRSVSKEKITAELWLKAESICMSKDLTKKMQMKMKFVHHEDEGGGFMMSHIALIQEDRRRPSVDGGEEVYEALRSREKMRGMVRNDEASSSKGDALHVRGESKRSSNDDNDGRKNYERRGRSKSKPHGNKKFYVYCKLTNHNVEDCRKVQNKEKRKNKSAGKVSVAAATSDDDSGDCLVVFAGCVAGHDEWILDSACSFHICTNINWFSSYKPVQKGDVVRMGDDNPCDIVEIGSVQIKTDDGMTRTLKNVRYIPGMSRNLISLSTLDAEGYKYSGSDGVLKVSKGSLVCLKGDLNSAKLYVLRGCTLPGFDSAVAAVTNDEPSKTNLWHMRLGHMSHHGMAELMKRNLLWMVALE</sequence>
<comment type="caution">
    <text evidence="4">The sequence shown here is derived from an EMBL/GenBank/DDBJ whole genome shotgun (WGS) entry which is preliminary data.</text>
</comment>
<dbReference type="EMBL" id="CAJGYO010000017">
    <property type="protein sequence ID" value="CAD6335030.1"/>
    <property type="molecule type" value="Genomic_DNA"/>
</dbReference>
<dbReference type="Pfam" id="PF22936">
    <property type="entry name" value="Pol_BBD"/>
    <property type="match status" value="1"/>
</dbReference>
<feature type="compositionally biased region" description="Basic and acidic residues" evidence="1">
    <location>
        <begin position="150"/>
        <end position="189"/>
    </location>
</feature>
<dbReference type="AlphaFoldDB" id="A0A811S108"/>
<dbReference type="InterPro" id="IPR054722">
    <property type="entry name" value="PolX-like_BBD"/>
</dbReference>
<name>A0A811S108_9POAL</name>